<dbReference type="AlphaFoldDB" id="A0A927KB16"/>
<dbReference type="RefSeq" id="WP_192144239.1">
    <property type="nucleotide sequence ID" value="NZ_JACYXZ010000004.1"/>
</dbReference>
<evidence type="ECO:0000256" key="2">
    <source>
        <dbReference type="ARBA" id="ARBA00022603"/>
    </source>
</evidence>
<dbReference type="PANTHER" id="PTHR45875">
    <property type="entry name" value="METHYLTRANSFERASE N6AMT1"/>
    <property type="match status" value="1"/>
</dbReference>
<evidence type="ECO:0000256" key="1">
    <source>
        <dbReference type="ARBA" id="ARBA00006149"/>
    </source>
</evidence>
<dbReference type="GO" id="GO:0003676">
    <property type="term" value="F:nucleic acid binding"/>
    <property type="evidence" value="ECO:0007669"/>
    <property type="project" value="InterPro"/>
</dbReference>
<evidence type="ECO:0000259" key="7">
    <source>
        <dbReference type="Pfam" id="PF23186"/>
    </source>
</evidence>
<dbReference type="SUPFAM" id="SSF53335">
    <property type="entry name" value="S-adenosyl-L-methionine-dependent methyltransferases"/>
    <property type="match status" value="1"/>
</dbReference>
<dbReference type="Pfam" id="PF05175">
    <property type="entry name" value="MTS"/>
    <property type="match status" value="1"/>
</dbReference>
<feature type="region of interest" description="Disordered" evidence="5">
    <location>
        <begin position="1"/>
        <end position="21"/>
    </location>
</feature>
<proteinExistence type="inferred from homology"/>
<dbReference type="PROSITE" id="PS00092">
    <property type="entry name" value="N6_MTASE"/>
    <property type="match status" value="1"/>
</dbReference>
<comment type="caution">
    <text evidence="9">The sequence shown here is derived from an EMBL/GenBank/DDBJ whole genome shotgun (WGS) entry which is preliminary data.</text>
</comment>
<dbReference type="PANTHER" id="PTHR45875:SF1">
    <property type="entry name" value="METHYLTRANSFERASE N6AMT1"/>
    <property type="match status" value="1"/>
</dbReference>
<keyword evidence="10" id="KW-1185">Reference proteome</keyword>
<feature type="domain" description="DUF7059" evidence="7">
    <location>
        <begin position="33"/>
        <end position="127"/>
    </location>
</feature>
<comment type="similarity">
    <text evidence="1">Belongs to the eukaryotic/archaeal PrmC-related family.</text>
</comment>
<name>A0A927KB16_9ACTN</name>
<evidence type="ECO:0000313" key="9">
    <source>
        <dbReference type="EMBL" id="MBD8870910.1"/>
    </source>
</evidence>
<dbReference type="Pfam" id="PF25004">
    <property type="entry name" value="DUF7782"/>
    <property type="match status" value="1"/>
</dbReference>
<feature type="domain" description="Methyltransferase small" evidence="6">
    <location>
        <begin position="179"/>
        <end position="305"/>
    </location>
</feature>
<evidence type="ECO:0000259" key="6">
    <source>
        <dbReference type="Pfam" id="PF05175"/>
    </source>
</evidence>
<dbReference type="Proteomes" id="UP000616839">
    <property type="component" value="Unassembled WGS sequence"/>
</dbReference>
<dbReference type="InterPro" id="IPR002052">
    <property type="entry name" value="DNA_methylase_N6_adenine_CS"/>
</dbReference>
<dbReference type="GO" id="GO:0008276">
    <property type="term" value="F:protein methyltransferase activity"/>
    <property type="evidence" value="ECO:0007669"/>
    <property type="project" value="TreeGrafter"/>
</dbReference>
<accession>A0A927KB16</accession>
<evidence type="ECO:0000256" key="4">
    <source>
        <dbReference type="ARBA" id="ARBA00022691"/>
    </source>
</evidence>
<keyword evidence="2 9" id="KW-0489">Methyltransferase</keyword>
<dbReference type="Pfam" id="PF23186">
    <property type="entry name" value="DUF7059"/>
    <property type="match status" value="1"/>
</dbReference>
<dbReference type="GO" id="GO:0035657">
    <property type="term" value="C:eRF1 methyltransferase complex"/>
    <property type="evidence" value="ECO:0007669"/>
    <property type="project" value="TreeGrafter"/>
</dbReference>
<sequence>MSPETGPAAGPSAAAGPSVDTGLAGRLGEALGAAGFTHDGVADLLGTTAHAALGRSETTPALRRTAGGSPLETLTRLFLLQTPVRLEAAEAALSGSGGRPGGDGRRGLLDRLCAAGILERSVGEVAARLDCRPYADDERDLWVVSDLTPGLDGLPGTVGRDHVLGISGASTSLAQLTLREPVDAALDLGTGCGVQALHLAAHSRRVVATDVNARALWMAGFNAALNGLGADRVDVRDGSFFEPVRDERFDLIATNPPFVISPATGERLVYRDSGLPGDRVVEDIVRAAPGHLTPGGWCQVLANWAVRDDQPWEERLADWVRDCDAWVVRREVVDPAAYVELWLKDAGLHGHPDYLDRYDTWLAWFEEQGIEAVGFGWINLRRTDQVPRLRWEEWPWEVEQPIAPTVRAWAEAVRMLDRTDDESLLASHLVARSDVRQETVGAPGAEDPHTIVLRQQRGLRRARKADTVEAALVGACDGDLSVGRILEALAGLLEVDAAGARTAYLPVVRELVEEGFLEA</sequence>
<organism evidence="9 10">
    <name type="scientific">Nocardioides donggukensis</name>
    <dbReference type="NCBI Taxonomy" id="2774019"/>
    <lineage>
        <taxon>Bacteria</taxon>
        <taxon>Bacillati</taxon>
        <taxon>Actinomycetota</taxon>
        <taxon>Actinomycetes</taxon>
        <taxon>Propionibacteriales</taxon>
        <taxon>Nocardioidaceae</taxon>
        <taxon>Nocardioides</taxon>
    </lineage>
</organism>
<evidence type="ECO:0000313" key="10">
    <source>
        <dbReference type="Proteomes" id="UP000616839"/>
    </source>
</evidence>
<protein>
    <submittedName>
        <fullName evidence="9">Methyltransferase</fullName>
    </submittedName>
</protein>
<dbReference type="GO" id="GO:0032259">
    <property type="term" value="P:methylation"/>
    <property type="evidence" value="ECO:0007669"/>
    <property type="project" value="UniProtKB-KW"/>
</dbReference>
<evidence type="ECO:0000256" key="5">
    <source>
        <dbReference type="SAM" id="MobiDB-lite"/>
    </source>
</evidence>
<dbReference type="GO" id="GO:0008757">
    <property type="term" value="F:S-adenosylmethionine-dependent methyltransferase activity"/>
    <property type="evidence" value="ECO:0007669"/>
    <property type="project" value="TreeGrafter"/>
</dbReference>
<dbReference type="InterPro" id="IPR029063">
    <property type="entry name" value="SAM-dependent_MTases_sf"/>
</dbReference>
<keyword evidence="4" id="KW-0949">S-adenosyl-L-methionine</keyword>
<feature type="domain" description="DUF7782" evidence="8">
    <location>
        <begin position="408"/>
        <end position="517"/>
    </location>
</feature>
<dbReference type="EMBL" id="JACYXZ010000004">
    <property type="protein sequence ID" value="MBD8870910.1"/>
    <property type="molecule type" value="Genomic_DNA"/>
</dbReference>
<dbReference type="Gene3D" id="3.40.50.150">
    <property type="entry name" value="Vaccinia Virus protein VP39"/>
    <property type="match status" value="1"/>
</dbReference>
<dbReference type="InterPro" id="IPR055487">
    <property type="entry name" value="DUF7059"/>
</dbReference>
<keyword evidence="3" id="KW-0808">Transferase</keyword>
<dbReference type="GO" id="GO:0008170">
    <property type="term" value="F:N-methyltransferase activity"/>
    <property type="evidence" value="ECO:0007669"/>
    <property type="project" value="UniProtKB-ARBA"/>
</dbReference>
<evidence type="ECO:0000259" key="8">
    <source>
        <dbReference type="Pfam" id="PF25004"/>
    </source>
</evidence>
<reference evidence="9" key="1">
    <citation type="submission" date="2020-09" db="EMBL/GenBank/DDBJ databases">
        <title>Nocardioides sp. strain MJB4 16S ribosomal RNA gene Genome sequencing and assembly.</title>
        <authorList>
            <person name="Kim I."/>
        </authorList>
    </citation>
    <scope>NUCLEOTIDE SEQUENCE</scope>
    <source>
        <strain evidence="9">MJB4</strain>
    </source>
</reference>
<dbReference type="InterPro" id="IPR052190">
    <property type="entry name" value="Euk-Arch_PrmC-MTase"/>
</dbReference>
<dbReference type="CDD" id="cd02440">
    <property type="entry name" value="AdoMet_MTases"/>
    <property type="match status" value="1"/>
</dbReference>
<gene>
    <name evidence="9" type="ORF">IE331_14875</name>
</gene>
<dbReference type="InterPro" id="IPR056684">
    <property type="entry name" value="DUF7782"/>
</dbReference>
<evidence type="ECO:0000256" key="3">
    <source>
        <dbReference type="ARBA" id="ARBA00022679"/>
    </source>
</evidence>
<dbReference type="InterPro" id="IPR007848">
    <property type="entry name" value="Small_mtfrase_dom"/>
</dbReference>